<evidence type="ECO:0000313" key="2">
    <source>
        <dbReference type="EMBL" id="KAG8065168.1"/>
    </source>
</evidence>
<proteinExistence type="predicted"/>
<dbReference type="AlphaFoldDB" id="A0A8J5SL41"/>
<reference evidence="2" key="2">
    <citation type="submission" date="2021-02" db="EMBL/GenBank/DDBJ databases">
        <authorList>
            <person name="Kimball J.A."/>
            <person name="Haas M.W."/>
            <person name="Macchietto M."/>
            <person name="Kono T."/>
            <person name="Duquette J."/>
            <person name="Shao M."/>
        </authorList>
    </citation>
    <scope>NUCLEOTIDE SEQUENCE</scope>
    <source>
        <tissue evidence="2">Fresh leaf tissue</tissue>
    </source>
</reference>
<name>A0A8J5SL41_ZIZPA</name>
<accession>A0A8J5SL41</accession>
<evidence type="ECO:0000313" key="3">
    <source>
        <dbReference type="Proteomes" id="UP000729402"/>
    </source>
</evidence>
<gene>
    <name evidence="2" type="ORF">GUJ93_ZPchr0004g40203</name>
</gene>
<dbReference type="EMBL" id="JAAALK010000285">
    <property type="protein sequence ID" value="KAG8065168.1"/>
    <property type="molecule type" value="Genomic_DNA"/>
</dbReference>
<reference evidence="2" key="1">
    <citation type="journal article" date="2021" name="bioRxiv">
        <title>Whole Genome Assembly and Annotation of Northern Wild Rice, Zizania palustris L., Supports a Whole Genome Duplication in the Zizania Genus.</title>
        <authorList>
            <person name="Haas M."/>
            <person name="Kono T."/>
            <person name="Macchietto M."/>
            <person name="Millas R."/>
            <person name="McGilp L."/>
            <person name="Shao M."/>
            <person name="Duquette J."/>
            <person name="Hirsch C.N."/>
            <person name="Kimball J."/>
        </authorList>
    </citation>
    <scope>NUCLEOTIDE SEQUENCE</scope>
    <source>
        <tissue evidence="2">Fresh leaf tissue</tissue>
    </source>
</reference>
<comment type="caution">
    <text evidence="2">The sequence shown here is derived from an EMBL/GenBank/DDBJ whole genome shotgun (WGS) entry which is preliminary data.</text>
</comment>
<feature type="region of interest" description="Disordered" evidence="1">
    <location>
        <begin position="1"/>
        <end position="46"/>
    </location>
</feature>
<keyword evidence="3" id="KW-1185">Reference proteome</keyword>
<evidence type="ECO:0000256" key="1">
    <source>
        <dbReference type="SAM" id="MobiDB-lite"/>
    </source>
</evidence>
<protein>
    <submittedName>
        <fullName evidence="2">Uncharacterized protein</fullName>
    </submittedName>
</protein>
<feature type="compositionally biased region" description="Basic and acidic residues" evidence="1">
    <location>
        <begin position="15"/>
        <end position="31"/>
    </location>
</feature>
<organism evidence="2 3">
    <name type="scientific">Zizania palustris</name>
    <name type="common">Northern wild rice</name>
    <dbReference type="NCBI Taxonomy" id="103762"/>
    <lineage>
        <taxon>Eukaryota</taxon>
        <taxon>Viridiplantae</taxon>
        <taxon>Streptophyta</taxon>
        <taxon>Embryophyta</taxon>
        <taxon>Tracheophyta</taxon>
        <taxon>Spermatophyta</taxon>
        <taxon>Magnoliopsida</taxon>
        <taxon>Liliopsida</taxon>
        <taxon>Poales</taxon>
        <taxon>Poaceae</taxon>
        <taxon>BOP clade</taxon>
        <taxon>Oryzoideae</taxon>
        <taxon>Oryzeae</taxon>
        <taxon>Zizaniinae</taxon>
        <taxon>Zizania</taxon>
    </lineage>
</organism>
<sequence length="83" mass="9163">MGPGEAAGLGALAWRSRENGVQHQARDEQQSRPRQRMQGAARQAGREDQATVLFLLLGRLLSNAWRSARTVHVRQNALAGDFI</sequence>
<dbReference type="Proteomes" id="UP000729402">
    <property type="component" value="Unassembled WGS sequence"/>
</dbReference>